<evidence type="ECO:0000313" key="1">
    <source>
        <dbReference type="EnsemblPlants" id="OBART09G00860.1"/>
    </source>
</evidence>
<sequence>MPQAAMIDGDDDNDDESYLMRGQVKFGATLKKRGEEDLMHSSELGSLKIFWTKRAGLFPKNTEEEYHGVE</sequence>
<dbReference type="HOGENOM" id="CLU_2761797_0_0_1"/>
<evidence type="ECO:0000313" key="2">
    <source>
        <dbReference type="Proteomes" id="UP000026960"/>
    </source>
</evidence>
<dbReference type="PaxDb" id="65489-OBART09G00860.1"/>
<organism evidence="1">
    <name type="scientific">Oryza barthii</name>
    <dbReference type="NCBI Taxonomy" id="65489"/>
    <lineage>
        <taxon>Eukaryota</taxon>
        <taxon>Viridiplantae</taxon>
        <taxon>Streptophyta</taxon>
        <taxon>Embryophyta</taxon>
        <taxon>Tracheophyta</taxon>
        <taxon>Spermatophyta</taxon>
        <taxon>Magnoliopsida</taxon>
        <taxon>Liliopsida</taxon>
        <taxon>Poales</taxon>
        <taxon>Poaceae</taxon>
        <taxon>BOP clade</taxon>
        <taxon>Oryzoideae</taxon>
        <taxon>Oryzeae</taxon>
        <taxon>Oryzinae</taxon>
        <taxon>Oryza</taxon>
    </lineage>
</organism>
<reference evidence="1" key="1">
    <citation type="journal article" date="2009" name="Rice">
        <title>De Novo Next Generation Sequencing of Plant Genomes.</title>
        <authorList>
            <person name="Rounsley S."/>
            <person name="Marri P.R."/>
            <person name="Yu Y."/>
            <person name="He R."/>
            <person name="Sisneros N."/>
            <person name="Goicoechea J.L."/>
            <person name="Lee S.J."/>
            <person name="Angelova A."/>
            <person name="Kudrna D."/>
            <person name="Luo M."/>
            <person name="Affourtit J."/>
            <person name="Desany B."/>
            <person name="Knight J."/>
            <person name="Niazi F."/>
            <person name="Egholm M."/>
            <person name="Wing R.A."/>
        </authorList>
    </citation>
    <scope>NUCLEOTIDE SEQUENCE [LARGE SCALE GENOMIC DNA]</scope>
    <source>
        <strain evidence="1">cv. IRGC 105608</strain>
    </source>
</reference>
<protein>
    <submittedName>
        <fullName evidence="1">Uncharacterized protein</fullName>
    </submittedName>
</protein>
<dbReference type="AlphaFoldDB" id="A0A0D3H3N7"/>
<name>A0A0D3H3N7_9ORYZ</name>
<dbReference type="EnsemblPlants" id="OBART09G00860.1">
    <property type="protein sequence ID" value="OBART09G00860.1"/>
    <property type="gene ID" value="OBART09G00860"/>
</dbReference>
<dbReference type="Proteomes" id="UP000026960">
    <property type="component" value="Chromosome 9"/>
</dbReference>
<proteinExistence type="predicted"/>
<dbReference type="Gramene" id="OBART09G00860.1">
    <property type="protein sequence ID" value="OBART09G00860.1"/>
    <property type="gene ID" value="OBART09G00860"/>
</dbReference>
<reference evidence="1" key="2">
    <citation type="submission" date="2015-03" db="UniProtKB">
        <authorList>
            <consortium name="EnsemblPlants"/>
        </authorList>
    </citation>
    <scope>IDENTIFICATION</scope>
</reference>
<keyword evidence="2" id="KW-1185">Reference proteome</keyword>
<accession>A0A0D3H3N7</accession>